<dbReference type="Proteomes" id="UP000664859">
    <property type="component" value="Unassembled WGS sequence"/>
</dbReference>
<dbReference type="EMBL" id="JAFCMP010000522">
    <property type="protein sequence ID" value="KAG5177763.1"/>
    <property type="molecule type" value="Genomic_DNA"/>
</dbReference>
<sequence>MHAICDKFCSRFKFHVVGMTNAVVIVECDESEHNDYVLRCELSRMEQAHEGVLKGQYAYVKAVKGEATALATPFRPVVFVRYNPDSRKVDGVLEKRSRAAKEKDMMSMLSDIRVVYWHCHTP</sequence>
<dbReference type="AlphaFoldDB" id="A0A835YNI2"/>
<proteinExistence type="predicted"/>
<accession>A0A835YNI2</accession>
<reference evidence="1" key="1">
    <citation type="submission" date="2021-02" db="EMBL/GenBank/DDBJ databases">
        <title>First Annotated Genome of the Yellow-green Alga Tribonema minus.</title>
        <authorList>
            <person name="Mahan K.M."/>
        </authorList>
    </citation>
    <scope>NUCLEOTIDE SEQUENCE</scope>
    <source>
        <strain evidence="1">UTEX B ZZ1240</strain>
    </source>
</reference>
<evidence type="ECO:0000313" key="2">
    <source>
        <dbReference type="Proteomes" id="UP000664859"/>
    </source>
</evidence>
<evidence type="ECO:0000313" key="1">
    <source>
        <dbReference type="EMBL" id="KAG5177763.1"/>
    </source>
</evidence>
<comment type="caution">
    <text evidence="1">The sequence shown here is derived from an EMBL/GenBank/DDBJ whole genome shotgun (WGS) entry which is preliminary data.</text>
</comment>
<name>A0A835YNI2_9STRA</name>
<organism evidence="1 2">
    <name type="scientific">Tribonema minus</name>
    <dbReference type="NCBI Taxonomy" id="303371"/>
    <lineage>
        <taxon>Eukaryota</taxon>
        <taxon>Sar</taxon>
        <taxon>Stramenopiles</taxon>
        <taxon>Ochrophyta</taxon>
        <taxon>PX clade</taxon>
        <taxon>Xanthophyceae</taxon>
        <taxon>Tribonematales</taxon>
        <taxon>Tribonemataceae</taxon>
        <taxon>Tribonema</taxon>
    </lineage>
</organism>
<gene>
    <name evidence="1" type="ORF">JKP88DRAFT_248653</name>
</gene>
<protein>
    <submittedName>
        <fullName evidence="1">Uncharacterized protein</fullName>
    </submittedName>
</protein>
<keyword evidence="2" id="KW-1185">Reference proteome</keyword>